<sequence length="390" mass="40152">MAGSLSTGQARSRTGTVRVATATLAIGAVTAFGVALPAGTAQAAPTATAPKATAQKNSHQNPGSKKKSATRKRTTPGNRLPTREEIEAIAVPLDRELAGVVRMLKAAGIDQMAIQAAQVILASNGQLSVDALNSAVATVYNNIGRTHRGYAGTPTEAPGTAADRTTTSRTTASRTTAPGTAAPRPTTRPDRSAGQRTGLRTFTPVSAPICTRPTSDNPLGLATLVGHLSGRWPVAESPRTLAAATRAQNLPRLVLPTAIDPRLVDTGEVAFALAPVTTPTPTSTTTADRRLRAAPAPTGQAPNSSAGKKTAATGPIRIAWLNTTTLQGGFADLVTDATTETLPRALASSHGLRLAPIKSRFGTELAFVSNTSRDDERGCSFVPVIRVATS</sequence>
<evidence type="ECO:0000256" key="1">
    <source>
        <dbReference type="SAM" id="MobiDB-lite"/>
    </source>
</evidence>
<feature type="signal peptide" evidence="2">
    <location>
        <begin position="1"/>
        <end position="43"/>
    </location>
</feature>
<protein>
    <recommendedName>
        <fullName evidence="5">Secreted protein</fullName>
    </recommendedName>
</protein>
<feature type="chain" id="PRO_5046051497" description="Secreted protein" evidence="2">
    <location>
        <begin position="44"/>
        <end position="390"/>
    </location>
</feature>
<feature type="compositionally biased region" description="Basic residues" evidence="1">
    <location>
        <begin position="64"/>
        <end position="74"/>
    </location>
</feature>
<feature type="region of interest" description="Disordered" evidence="1">
    <location>
        <begin position="146"/>
        <end position="211"/>
    </location>
</feature>
<feature type="region of interest" description="Disordered" evidence="1">
    <location>
        <begin position="46"/>
        <end position="83"/>
    </location>
</feature>
<keyword evidence="2" id="KW-0732">Signal</keyword>
<evidence type="ECO:0000256" key="2">
    <source>
        <dbReference type="SAM" id="SignalP"/>
    </source>
</evidence>
<name>A0ABX6IJI7_9ACTN</name>
<gene>
    <name evidence="3" type="ORF">GII31_15460</name>
</gene>
<accession>A0ABX6IJI7</accession>
<evidence type="ECO:0008006" key="5">
    <source>
        <dbReference type="Google" id="ProtNLM"/>
    </source>
</evidence>
<feature type="compositionally biased region" description="Polar residues" evidence="1">
    <location>
        <begin position="194"/>
        <end position="204"/>
    </location>
</feature>
<feature type="compositionally biased region" description="Low complexity" evidence="1">
    <location>
        <begin position="151"/>
        <end position="185"/>
    </location>
</feature>
<reference evidence="3" key="1">
    <citation type="journal article" date="2021" name="Nat. Microbiol.">
        <title>Cocultivation of an ultrasmall environmental parasitic bacterium with lytic ability against bacteria associated with wastewater foams.</title>
        <authorList>
            <person name="Batinovic S."/>
            <person name="Rose J.J.A."/>
            <person name="Ratcliffe J."/>
            <person name="Seviour R.J."/>
            <person name="Petrovski S."/>
        </authorList>
    </citation>
    <scope>NUCLEOTIDE SEQUENCE</scope>
    <source>
        <strain evidence="3">CON9</strain>
    </source>
</reference>
<keyword evidence="4" id="KW-1185">Reference proteome</keyword>
<dbReference type="RefSeq" id="WP_260840021.1">
    <property type="nucleotide sequence ID" value="NZ_CP045809.1"/>
</dbReference>
<dbReference type="Proteomes" id="UP001059836">
    <property type="component" value="Chromosome"/>
</dbReference>
<evidence type="ECO:0000313" key="3">
    <source>
        <dbReference type="EMBL" id="QHN36057.1"/>
    </source>
</evidence>
<proteinExistence type="predicted"/>
<dbReference type="EMBL" id="CP045809">
    <property type="protein sequence ID" value="QHN36057.1"/>
    <property type="molecule type" value="Genomic_DNA"/>
</dbReference>
<evidence type="ECO:0000313" key="4">
    <source>
        <dbReference type="Proteomes" id="UP001059836"/>
    </source>
</evidence>
<organism evidence="3 4">
    <name type="scientific">Gordonia pseudamarae</name>
    <dbReference type="NCBI Taxonomy" id="2831662"/>
    <lineage>
        <taxon>Bacteria</taxon>
        <taxon>Bacillati</taxon>
        <taxon>Actinomycetota</taxon>
        <taxon>Actinomycetes</taxon>
        <taxon>Mycobacteriales</taxon>
        <taxon>Gordoniaceae</taxon>
        <taxon>Gordonia</taxon>
    </lineage>
</organism>